<dbReference type="EMBL" id="BAAAUV010000001">
    <property type="protein sequence ID" value="GAA3193244.1"/>
    <property type="molecule type" value="Genomic_DNA"/>
</dbReference>
<proteinExistence type="predicted"/>
<dbReference type="SUPFAM" id="SSF51445">
    <property type="entry name" value="(Trans)glycosidases"/>
    <property type="match status" value="1"/>
</dbReference>
<evidence type="ECO:0000313" key="1">
    <source>
        <dbReference type="EMBL" id="GAA3193244.1"/>
    </source>
</evidence>
<protein>
    <recommendedName>
        <fullName evidence="3">Beta-N-acetylhexosaminidase</fullName>
    </recommendedName>
</protein>
<dbReference type="InterPro" id="IPR038901">
    <property type="entry name" value="HEXDC-like"/>
</dbReference>
<dbReference type="PANTHER" id="PTHR21040">
    <property type="entry name" value="BCDNA.GH04120"/>
    <property type="match status" value="1"/>
</dbReference>
<sequence>MILFPRPRELSLAEGLGPALDRVPEPRRTPGMAPESFAVDGLVLRHGDDAGLRYGLALLEQIRAQCTGRWPRLRVRDSPDFPVRGYLLDVSRGRVPTRTTLGRLVELLALARYNHLQLYTEHTFAYRDHERVWRAASPITPADLRWLDERCADAGVTLVANQNCFGHMERWLSHEPYRGMAESPEGTEFGGLRLPPSTLRPGPESAGFVLGLLAELLPNFSARTVNINCDEPVDLGLGASAGDAAARGRSALYLEQLHRIAGPLVEQGREVLFWGDMLRSDPAAVEALPAGTIALPWTYTAPRTEAPPPLPERYRPVLEALTGGDPLAVHGAGFEPAVAPFAAAGHPFWVTPGTSTWNSLVGRVDNAYGNMADASVAGLARGASGYLVADWGDNGHLQPPSVSYPPLVYGGATAWCGAANRDLDVPAVLDRHVFEDSSGTLGTLLDSVGRLWTGTGRWGFTSSPLQASLLPSQPHIVAGETDQDLVRQTIATLDGAAGTLRRATPLCSDAIAVLHELEAAIRLARHGALRLRGTVHDPAELRADLAEAIDLHTTAWHGRSRPGGLDLGTRALHHTLREYRVRRL</sequence>
<dbReference type="Gene3D" id="3.20.20.80">
    <property type="entry name" value="Glycosidases"/>
    <property type="match status" value="1"/>
</dbReference>
<organism evidence="1 2">
    <name type="scientific">Actinocorallia longicatena</name>
    <dbReference type="NCBI Taxonomy" id="111803"/>
    <lineage>
        <taxon>Bacteria</taxon>
        <taxon>Bacillati</taxon>
        <taxon>Actinomycetota</taxon>
        <taxon>Actinomycetes</taxon>
        <taxon>Streptosporangiales</taxon>
        <taxon>Thermomonosporaceae</taxon>
        <taxon>Actinocorallia</taxon>
    </lineage>
</organism>
<comment type="caution">
    <text evidence="1">The sequence shown here is derived from an EMBL/GenBank/DDBJ whole genome shotgun (WGS) entry which is preliminary data.</text>
</comment>
<accession>A0ABP6PW10</accession>
<dbReference type="RefSeq" id="WP_344821240.1">
    <property type="nucleotide sequence ID" value="NZ_BAAAUV010000001.1"/>
</dbReference>
<evidence type="ECO:0000313" key="2">
    <source>
        <dbReference type="Proteomes" id="UP001501237"/>
    </source>
</evidence>
<reference evidence="2" key="1">
    <citation type="journal article" date="2019" name="Int. J. Syst. Evol. Microbiol.">
        <title>The Global Catalogue of Microorganisms (GCM) 10K type strain sequencing project: providing services to taxonomists for standard genome sequencing and annotation.</title>
        <authorList>
            <consortium name="The Broad Institute Genomics Platform"/>
            <consortium name="The Broad Institute Genome Sequencing Center for Infectious Disease"/>
            <person name="Wu L."/>
            <person name="Ma J."/>
        </authorList>
    </citation>
    <scope>NUCLEOTIDE SEQUENCE [LARGE SCALE GENOMIC DNA]</scope>
    <source>
        <strain evidence="2">JCM 9377</strain>
    </source>
</reference>
<dbReference type="Proteomes" id="UP001501237">
    <property type="component" value="Unassembled WGS sequence"/>
</dbReference>
<gene>
    <name evidence="1" type="ORF">GCM10010468_02450</name>
</gene>
<keyword evidence="2" id="KW-1185">Reference proteome</keyword>
<dbReference type="InterPro" id="IPR017853">
    <property type="entry name" value="GH"/>
</dbReference>
<evidence type="ECO:0008006" key="3">
    <source>
        <dbReference type="Google" id="ProtNLM"/>
    </source>
</evidence>
<dbReference type="PANTHER" id="PTHR21040:SF8">
    <property type="entry name" value="BCDNA.GH04120"/>
    <property type="match status" value="1"/>
</dbReference>
<name>A0ABP6PW10_9ACTN</name>